<name>A0AAV1B4B3_VICFA</name>
<dbReference type="GO" id="GO:0009791">
    <property type="term" value="P:post-embryonic development"/>
    <property type="evidence" value="ECO:0007669"/>
    <property type="project" value="UniProtKB-ARBA"/>
</dbReference>
<dbReference type="GO" id="GO:0006418">
    <property type="term" value="P:tRNA aminoacylation for protein translation"/>
    <property type="evidence" value="ECO:0007669"/>
    <property type="project" value="InterPro"/>
</dbReference>
<dbReference type="GO" id="GO:0004831">
    <property type="term" value="F:tyrosine-tRNA ligase activity"/>
    <property type="evidence" value="ECO:0007669"/>
    <property type="project" value="UniProtKB-EC"/>
</dbReference>
<sequence>MPAFHPLNPAGTPEVTLAVLASSTQTLSPNRVNFLHTLFIKTPPLQKIKRIEPSISISPSPSPSTKSLTPPYKVVPAPSTAERNFPPSIHPIPPQRKAPTFSPLISSPIAPALVTIPPEILPKTSPISQPIEHGSLPPKLHYHRLLDSITNDALRSISSNTINAPLKVYCGFDPTAESLHLGNLLGLIVLSWFRRSGHNVVAVIGGATARVGDPSGKSFERPELDVETLERNTAGIENTIKTILGRAKNPNFEDSNVNGNDSSVVVLNNYDWWKESSFLDFSEKGWEVC</sequence>
<dbReference type="InterPro" id="IPR001412">
    <property type="entry name" value="aa-tRNA-synth_I_CS"/>
</dbReference>
<keyword evidence="5 7" id="KW-0030">Aminoacyl-tRNA synthetase</keyword>
<dbReference type="GO" id="GO:0009570">
    <property type="term" value="C:chloroplast stroma"/>
    <property type="evidence" value="ECO:0007669"/>
    <property type="project" value="TreeGrafter"/>
</dbReference>
<organism evidence="9 10">
    <name type="scientific">Vicia faba</name>
    <name type="common">Broad bean</name>
    <name type="synonym">Faba vulgaris</name>
    <dbReference type="NCBI Taxonomy" id="3906"/>
    <lineage>
        <taxon>Eukaryota</taxon>
        <taxon>Viridiplantae</taxon>
        <taxon>Streptophyta</taxon>
        <taxon>Embryophyta</taxon>
        <taxon>Tracheophyta</taxon>
        <taxon>Spermatophyta</taxon>
        <taxon>Magnoliopsida</taxon>
        <taxon>eudicotyledons</taxon>
        <taxon>Gunneridae</taxon>
        <taxon>Pentapetalae</taxon>
        <taxon>rosids</taxon>
        <taxon>fabids</taxon>
        <taxon>Fabales</taxon>
        <taxon>Fabaceae</taxon>
        <taxon>Papilionoideae</taxon>
        <taxon>50 kb inversion clade</taxon>
        <taxon>NPAAA clade</taxon>
        <taxon>Hologalegina</taxon>
        <taxon>IRL clade</taxon>
        <taxon>Fabeae</taxon>
        <taxon>Vicia</taxon>
    </lineage>
</organism>
<accession>A0AAV1B4B3</accession>
<dbReference type="Pfam" id="PF00579">
    <property type="entry name" value="tRNA-synt_1b"/>
    <property type="match status" value="1"/>
</dbReference>
<evidence type="ECO:0000256" key="5">
    <source>
        <dbReference type="ARBA" id="ARBA00023146"/>
    </source>
</evidence>
<dbReference type="AlphaFoldDB" id="A0AAV1B4B3"/>
<dbReference type="PANTHER" id="PTHR11766">
    <property type="entry name" value="TYROSYL-TRNA SYNTHETASE"/>
    <property type="match status" value="1"/>
</dbReference>
<feature type="region of interest" description="Disordered" evidence="8">
    <location>
        <begin position="52"/>
        <end position="71"/>
    </location>
</feature>
<dbReference type="EMBL" id="OX451741">
    <property type="protein sequence ID" value="CAI8617290.1"/>
    <property type="molecule type" value="Genomic_DNA"/>
</dbReference>
<evidence type="ECO:0000313" key="9">
    <source>
        <dbReference type="EMBL" id="CAI8617290.1"/>
    </source>
</evidence>
<gene>
    <name evidence="9" type="ORF">VFH_VI068640</name>
</gene>
<evidence type="ECO:0000256" key="7">
    <source>
        <dbReference type="RuleBase" id="RU363036"/>
    </source>
</evidence>
<keyword evidence="10" id="KW-1185">Reference proteome</keyword>
<reference evidence="9 10" key="1">
    <citation type="submission" date="2023-01" db="EMBL/GenBank/DDBJ databases">
        <authorList>
            <person name="Kreplak J."/>
        </authorList>
    </citation>
    <scope>NUCLEOTIDE SEQUENCE [LARGE SCALE GENOMIC DNA]</scope>
</reference>
<comment type="catalytic activity">
    <reaction evidence="6">
        <text>tRNA(Tyr) + L-tyrosine + ATP = L-tyrosyl-tRNA(Tyr) + AMP + diphosphate + H(+)</text>
        <dbReference type="Rhea" id="RHEA:10220"/>
        <dbReference type="Rhea" id="RHEA-COMP:9706"/>
        <dbReference type="Rhea" id="RHEA-COMP:9707"/>
        <dbReference type="ChEBI" id="CHEBI:15378"/>
        <dbReference type="ChEBI" id="CHEBI:30616"/>
        <dbReference type="ChEBI" id="CHEBI:33019"/>
        <dbReference type="ChEBI" id="CHEBI:58315"/>
        <dbReference type="ChEBI" id="CHEBI:78442"/>
        <dbReference type="ChEBI" id="CHEBI:78536"/>
        <dbReference type="ChEBI" id="CHEBI:456215"/>
        <dbReference type="EC" id="6.1.1.1"/>
    </reaction>
</comment>
<keyword evidence="4 7" id="KW-0648">Protein biosynthesis</keyword>
<evidence type="ECO:0000256" key="4">
    <source>
        <dbReference type="ARBA" id="ARBA00022917"/>
    </source>
</evidence>
<dbReference type="Proteomes" id="UP001157006">
    <property type="component" value="Chromosome 6"/>
</dbReference>
<dbReference type="PROSITE" id="PS00178">
    <property type="entry name" value="AA_TRNA_LIGASE_I"/>
    <property type="match status" value="1"/>
</dbReference>
<dbReference type="InterPro" id="IPR024088">
    <property type="entry name" value="Tyr-tRNA-ligase_bac-type"/>
</dbReference>
<dbReference type="InterPro" id="IPR014729">
    <property type="entry name" value="Rossmann-like_a/b/a_fold"/>
</dbReference>
<dbReference type="GO" id="GO:0048608">
    <property type="term" value="P:reproductive structure development"/>
    <property type="evidence" value="ECO:0007669"/>
    <property type="project" value="UniProtKB-ARBA"/>
</dbReference>
<evidence type="ECO:0000256" key="2">
    <source>
        <dbReference type="ARBA" id="ARBA00022741"/>
    </source>
</evidence>
<feature type="compositionally biased region" description="Low complexity" evidence="8">
    <location>
        <begin position="53"/>
        <end position="71"/>
    </location>
</feature>
<dbReference type="GO" id="GO:0005739">
    <property type="term" value="C:mitochondrion"/>
    <property type="evidence" value="ECO:0007669"/>
    <property type="project" value="TreeGrafter"/>
</dbReference>
<evidence type="ECO:0008006" key="11">
    <source>
        <dbReference type="Google" id="ProtNLM"/>
    </source>
</evidence>
<evidence type="ECO:0000256" key="6">
    <source>
        <dbReference type="ARBA" id="ARBA00048248"/>
    </source>
</evidence>
<dbReference type="Gene3D" id="3.40.50.620">
    <property type="entry name" value="HUPs"/>
    <property type="match status" value="1"/>
</dbReference>
<dbReference type="PANTHER" id="PTHR11766:SF0">
    <property type="entry name" value="TYROSINE--TRNA LIGASE, MITOCHONDRIAL"/>
    <property type="match status" value="1"/>
</dbReference>
<proteinExistence type="inferred from homology"/>
<keyword evidence="1 7" id="KW-0436">Ligase</keyword>
<dbReference type="GO" id="GO:0005829">
    <property type="term" value="C:cytosol"/>
    <property type="evidence" value="ECO:0007669"/>
    <property type="project" value="TreeGrafter"/>
</dbReference>
<evidence type="ECO:0000256" key="1">
    <source>
        <dbReference type="ARBA" id="ARBA00022598"/>
    </source>
</evidence>
<evidence type="ECO:0000256" key="3">
    <source>
        <dbReference type="ARBA" id="ARBA00022840"/>
    </source>
</evidence>
<comment type="similarity">
    <text evidence="7">Belongs to the class-I aminoacyl-tRNA synthetase family.</text>
</comment>
<keyword evidence="2 7" id="KW-0547">Nucleotide-binding</keyword>
<evidence type="ECO:0000256" key="8">
    <source>
        <dbReference type="SAM" id="MobiDB-lite"/>
    </source>
</evidence>
<dbReference type="InterPro" id="IPR002305">
    <property type="entry name" value="aa-tRNA-synth_Ic"/>
</dbReference>
<evidence type="ECO:0000313" key="10">
    <source>
        <dbReference type="Proteomes" id="UP001157006"/>
    </source>
</evidence>
<dbReference type="SUPFAM" id="SSF52374">
    <property type="entry name" value="Nucleotidylyl transferase"/>
    <property type="match status" value="1"/>
</dbReference>
<keyword evidence="3 7" id="KW-0067">ATP-binding</keyword>
<dbReference type="GO" id="GO:0005524">
    <property type="term" value="F:ATP binding"/>
    <property type="evidence" value="ECO:0007669"/>
    <property type="project" value="UniProtKB-KW"/>
</dbReference>
<protein>
    <recommendedName>
        <fullName evidence="11">Tyrosine--tRNA ligase</fullName>
    </recommendedName>
</protein>